<evidence type="ECO:0000259" key="1">
    <source>
        <dbReference type="Pfam" id="PF07238"/>
    </source>
</evidence>
<accession>A0A4Q2U0B1</accession>
<dbReference type="OrthoDB" id="7991169at2"/>
<reference evidence="2 3" key="1">
    <citation type="submission" date="2018-12" db="EMBL/GenBank/DDBJ databases">
        <authorList>
            <person name="Grouzdev D.S."/>
            <person name="Krutkina M.S."/>
        </authorList>
    </citation>
    <scope>NUCLEOTIDE SEQUENCE [LARGE SCALE GENOMIC DNA]</scope>
    <source>
        <strain evidence="2 3">RmlP026</strain>
    </source>
</reference>
<dbReference type="Proteomes" id="UP000290759">
    <property type="component" value="Unassembled WGS sequence"/>
</dbReference>
<dbReference type="EMBL" id="QYBB01000050">
    <property type="protein sequence ID" value="RYC29500.1"/>
    <property type="molecule type" value="Genomic_DNA"/>
</dbReference>
<protein>
    <submittedName>
        <fullName evidence="2">PilZ domain-containing protein</fullName>
    </submittedName>
</protein>
<dbReference type="Pfam" id="PF07238">
    <property type="entry name" value="PilZ"/>
    <property type="match status" value="1"/>
</dbReference>
<comment type="caution">
    <text evidence="2">The sequence shown here is derived from an EMBL/GenBank/DDBJ whole genome shotgun (WGS) entry which is preliminary data.</text>
</comment>
<dbReference type="InterPro" id="IPR009875">
    <property type="entry name" value="PilZ_domain"/>
</dbReference>
<keyword evidence="3" id="KW-1185">Reference proteome</keyword>
<dbReference type="AlphaFoldDB" id="A0A4Q2U0B1"/>
<name>A0A4Q2U0B1_9HYPH</name>
<dbReference type="GO" id="GO:0035438">
    <property type="term" value="F:cyclic-di-GMP binding"/>
    <property type="evidence" value="ECO:0007669"/>
    <property type="project" value="InterPro"/>
</dbReference>
<proteinExistence type="predicted"/>
<dbReference type="RefSeq" id="WP_129229413.1">
    <property type="nucleotide sequence ID" value="NZ_QYBB01000050.1"/>
</dbReference>
<organism evidence="2 3">
    <name type="scientific">Lichenibacterium minor</name>
    <dbReference type="NCBI Taxonomy" id="2316528"/>
    <lineage>
        <taxon>Bacteria</taxon>
        <taxon>Pseudomonadati</taxon>
        <taxon>Pseudomonadota</taxon>
        <taxon>Alphaproteobacteria</taxon>
        <taxon>Hyphomicrobiales</taxon>
        <taxon>Lichenihabitantaceae</taxon>
        <taxon>Lichenibacterium</taxon>
    </lineage>
</organism>
<gene>
    <name evidence="2" type="ORF">D3273_23750</name>
</gene>
<evidence type="ECO:0000313" key="3">
    <source>
        <dbReference type="Proteomes" id="UP000290759"/>
    </source>
</evidence>
<sequence>MHTENAARRAGGEPVDLLGLDGRVMVDGVDVRCRVPWVRGRTAHVSMAQPAGFAPGDRVIVYLDLIGRLEGVASPLDATSLELAIVAPPAKWERLRRQFSTVAAMAPEDRANLRGHRRIVPDQPDVRLTSTDGVDTPAQIRDLSRSGAAVTSHIPPQVGSIVALNSTRGRVVRLLDGGFAVQFLRLLPLESFGAAHAL</sequence>
<evidence type="ECO:0000313" key="2">
    <source>
        <dbReference type="EMBL" id="RYC29500.1"/>
    </source>
</evidence>
<feature type="domain" description="PilZ" evidence="1">
    <location>
        <begin position="114"/>
        <end position="186"/>
    </location>
</feature>
<reference evidence="2 3" key="2">
    <citation type="submission" date="2019-02" db="EMBL/GenBank/DDBJ databases">
        <title>'Lichenibacterium ramalinii' gen. nov. sp. nov., 'Lichenibacterium minor' gen. nov. sp. nov.</title>
        <authorList>
            <person name="Pankratov T."/>
        </authorList>
    </citation>
    <scope>NUCLEOTIDE SEQUENCE [LARGE SCALE GENOMIC DNA]</scope>
    <source>
        <strain evidence="2 3">RmlP026</strain>
    </source>
</reference>